<organism evidence="2 3">
    <name type="scientific">Halopseudomonas salegens</name>
    <dbReference type="NCBI Taxonomy" id="1434072"/>
    <lineage>
        <taxon>Bacteria</taxon>
        <taxon>Pseudomonadati</taxon>
        <taxon>Pseudomonadota</taxon>
        <taxon>Gammaproteobacteria</taxon>
        <taxon>Pseudomonadales</taxon>
        <taxon>Pseudomonadaceae</taxon>
        <taxon>Halopseudomonas</taxon>
    </lineage>
</organism>
<evidence type="ECO:0000313" key="2">
    <source>
        <dbReference type="EMBL" id="SDU23121.1"/>
    </source>
</evidence>
<evidence type="ECO:0000313" key="3">
    <source>
        <dbReference type="Proteomes" id="UP000243924"/>
    </source>
</evidence>
<dbReference type="RefSeq" id="WP_092387460.1">
    <property type="nucleotide sequence ID" value="NZ_LT629787.1"/>
</dbReference>
<keyword evidence="3" id="KW-1185">Reference proteome</keyword>
<name>A0A1H2GUD7_9GAMM</name>
<gene>
    <name evidence="2" type="ORF">SAMN05216210_2550</name>
</gene>
<dbReference type="EMBL" id="LT629787">
    <property type="protein sequence ID" value="SDU23121.1"/>
    <property type="molecule type" value="Genomic_DNA"/>
</dbReference>
<evidence type="ECO:0000259" key="1">
    <source>
        <dbReference type="Pfam" id="PF15607"/>
    </source>
</evidence>
<protein>
    <submittedName>
        <fullName evidence="2">Toxin 44</fullName>
    </submittedName>
</protein>
<dbReference type="InterPro" id="IPR028946">
    <property type="entry name" value="Ntox44"/>
</dbReference>
<proteinExistence type="predicted"/>
<sequence>MSRLPGPQGISDPWCNDPGASAPLSFFHAPAPAGLQQPSRALDELTPIAQWMAQEMLRNASGEDAQKISILNRNSNWTYDTCAGEMRDWPLWKKINGRQYICLSGAARTKVPAYIAWAMLVRQDGPWDHKPIIARRFTPAVDPGVPQHFHRYHDRVYFYDVWSNIHYGYVGRACGFSESELLDGAGLEQIPSDMLNRRVPWPNDGWFSGMRTLDHPEDRVSVEMGIELYNLPSECVNASQLVSRIVARRDDLITRPYPQ</sequence>
<feature type="domain" description="Bacterial toxin 44" evidence="1">
    <location>
        <begin position="116"/>
        <end position="230"/>
    </location>
</feature>
<dbReference type="AlphaFoldDB" id="A0A1H2GUD7"/>
<dbReference type="Proteomes" id="UP000243924">
    <property type="component" value="Chromosome I"/>
</dbReference>
<dbReference type="OrthoDB" id="9204728at2"/>
<dbReference type="Pfam" id="PF15607">
    <property type="entry name" value="Ntox44"/>
    <property type="match status" value="1"/>
</dbReference>
<reference evidence="3" key="1">
    <citation type="submission" date="2016-10" db="EMBL/GenBank/DDBJ databases">
        <authorList>
            <person name="Varghese N."/>
            <person name="Submissions S."/>
        </authorList>
    </citation>
    <scope>NUCLEOTIDE SEQUENCE [LARGE SCALE GENOMIC DNA]</scope>
    <source>
        <strain evidence="3">CECT 8338</strain>
    </source>
</reference>
<accession>A0A1H2GUD7</accession>
<dbReference type="STRING" id="1434072.SAMN05216210_2550"/>